<dbReference type="OrthoDB" id="621018at2"/>
<evidence type="ECO:0000256" key="4">
    <source>
        <dbReference type="ARBA" id="ARBA00023136"/>
    </source>
</evidence>
<evidence type="ECO:0000256" key="2">
    <source>
        <dbReference type="ARBA" id="ARBA00006275"/>
    </source>
</evidence>
<evidence type="ECO:0000313" key="9">
    <source>
        <dbReference type="Proteomes" id="UP000256405"/>
    </source>
</evidence>
<name>A0A3E0DVN6_9BACT</name>
<dbReference type="InterPro" id="IPR012944">
    <property type="entry name" value="SusD_RagB_dom"/>
</dbReference>
<accession>A0A3E0DVN6</accession>
<comment type="caution">
    <text evidence="8">The sequence shown here is derived from an EMBL/GenBank/DDBJ whole genome shotgun (WGS) entry which is preliminary data.</text>
</comment>
<dbReference type="InterPro" id="IPR033985">
    <property type="entry name" value="SusD-like_N"/>
</dbReference>
<dbReference type="Gene3D" id="1.25.40.390">
    <property type="match status" value="1"/>
</dbReference>
<feature type="domain" description="RagB/SusD" evidence="6">
    <location>
        <begin position="133"/>
        <end position="380"/>
    </location>
</feature>
<dbReference type="InterPro" id="IPR011990">
    <property type="entry name" value="TPR-like_helical_dom_sf"/>
</dbReference>
<evidence type="ECO:0000259" key="6">
    <source>
        <dbReference type="Pfam" id="PF07980"/>
    </source>
</evidence>
<keyword evidence="3" id="KW-0732">Signal</keyword>
<dbReference type="CDD" id="cd08977">
    <property type="entry name" value="SusD"/>
    <property type="match status" value="1"/>
</dbReference>
<evidence type="ECO:0000256" key="3">
    <source>
        <dbReference type="ARBA" id="ARBA00022729"/>
    </source>
</evidence>
<dbReference type="Pfam" id="PF14322">
    <property type="entry name" value="SusD-like_3"/>
    <property type="match status" value="1"/>
</dbReference>
<evidence type="ECO:0000256" key="1">
    <source>
        <dbReference type="ARBA" id="ARBA00004442"/>
    </source>
</evidence>
<keyword evidence="9" id="KW-1185">Reference proteome</keyword>
<comment type="subcellular location">
    <subcellularLocation>
        <location evidence="1">Cell outer membrane</location>
    </subcellularLocation>
</comment>
<dbReference type="SUPFAM" id="SSF48452">
    <property type="entry name" value="TPR-like"/>
    <property type="match status" value="1"/>
</dbReference>
<dbReference type="Proteomes" id="UP000256405">
    <property type="component" value="Unassembled WGS sequence"/>
</dbReference>
<dbReference type="AlphaFoldDB" id="A0A3E0DVN6"/>
<gene>
    <name evidence="8" type="ORF">C8N25_108116</name>
</gene>
<dbReference type="Pfam" id="PF07980">
    <property type="entry name" value="SusD_RagB"/>
    <property type="match status" value="1"/>
</dbReference>
<keyword evidence="5" id="KW-0998">Cell outer membrane</keyword>
<comment type="similarity">
    <text evidence="2">Belongs to the SusD family.</text>
</comment>
<evidence type="ECO:0000259" key="7">
    <source>
        <dbReference type="Pfam" id="PF14322"/>
    </source>
</evidence>
<evidence type="ECO:0000313" key="8">
    <source>
        <dbReference type="EMBL" id="REG88682.1"/>
    </source>
</evidence>
<dbReference type="EMBL" id="QUNF01000008">
    <property type="protein sequence ID" value="REG88682.1"/>
    <property type="molecule type" value="Genomic_DNA"/>
</dbReference>
<feature type="domain" description="SusD-like N-terminal" evidence="7">
    <location>
        <begin position="9"/>
        <end position="93"/>
    </location>
</feature>
<evidence type="ECO:0000256" key="5">
    <source>
        <dbReference type="ARBA" id="ARBA00023237"/>
    </source>
</evidence>
<keyword evidence="4" id="KW-0472">Membrane</keyword>
<dbReference type="GO" id="GO:0009279">
    <property type="term" value="C:cell outer membrane"/>
    <property type="evidence" value="ECO:0007669"/>
    <property type="project" value="UniProtKB-SubCell"/>
</dbReference>
<sequence length="380" mass="43341">MDEQLKSRLLKEAYFLRGWWMLRLAKVYGDAPLVTKTLTLEELYIPKSNRQEIFDQVESDLKEALSLPDRYDDSNVGRATSFAAKTVLAELYLWQKKWAEAKPLLESVINSGNFKLLDSYTSLFDGTTENHAETIFEIQYTANTGQPLLGNFSTTYSAPNGEGYVPGGGWGWIRPTQDLVNEFEVEPKEDPRLTSSIFRLGDDFEGQIFKDVVNGTGFAIKKWAISGANGVEIEQNFPWYTSANFALYRYAEVLLMYAEVLNELGNSSEAATYVNFVRARPSVNMPALSNNLNYDEMFEAIRHERRVEFAFEGKIGFDLRRWGIAGEFLRSSDRWHNNITVNPQWGGNFFKFEDGKHEVFPIPQSEIDKSGGTLIQNSNW</sequence>
<proteinExistence type="inferred from homology"/>
<reference evidence="8 9" key="1">
    <citation type="submission" date="2018-08" db="EMBL/GenBank/DDBJ databases">
        <title>Genomic Encyclopedia of Archaeal and Bacterial Type Strains, Phase II (KMG-II): from individual species to whole genera.</title>
        <authorList>
            <person name="Goeker M."/>
        </authorList>
    </citation>
    <scope>NUCLEOTIDE SEQUENCE [LARGE SCALE GENOMIC DNA]</scope>
    <source>
        <strain evidence="8 9">DSM 15986</strain>
    </source>
</reference>
<protein>
    <submittedName>
        <fullName evidence="8">Putative outer membrane starch-binding protein</fullName>
    </submittedName>
</protein>
<organism evidence="8 9">
    <name type="scientific">Algoriphagus antarcticus</name>
    <dbReference type="NCBI Taxonomy" id="238540"/>
    <lineage>
        <taxon>Bacteria</taxon>
        <taxon>Pseudomonadati</taxon>
        <taxon>Bacteroidota</taxon>
        <taxon>Cytophagia</taxon>
        <taxon>Cytophagales</taxon>
        <taxon>Cyclobacteriaceae</taxon>
        <taxon>Algoriphagus</taxon>
    </lineage>
</organism>